<keyword evidence="1" id="KW-0472">Membrane</keyword>
<dbReference type="EMBL" id="GISG01188560">
    <property type="protein sequence ID" value="MBA4655649.1"/>
    <property type="molecule type" value="Transcribed_RNA"/>
</dbReference>
<reference evidence="2" key="2">
    <citation type="submission" date="2020-07" db="EMBL/GenBank/DDBJ databases">
        <authorList>
            <person name="Vera ALvarez R."/>
            <person name="Arias-Moreno D.M."/>
            <person name="Jimenez-Jacinto V."/>
            <person name="Jimenez-Bremont J.F."/>
            <person name="Swaminathan K."/>
            <person name="Moose S.P."/>
            <person name="Guerrero-Gonzalez M.L."/>
            <person name="Marino-Ramirez L."/>
            <person name="Landsman D."/>
            <person name="Rodriguez-Kessler M."/>
            <person name="Delgado-Sanchez P."/>
        </authorList>
    </citation>
    <scope>NUCLEOTIDE SEQUENCE</scope>
    <source>
        <tissue evidence="2">Cladode</tissue>
    </source>
</reference>
<reference evidence="2" key="1">
    <citation type="journal article" date="2013" name="J. Plant Res.">
        <title>Effect of fungi and light on seed germination of three Opuntia species from semiarid lands of central Mexico.</title>
        <authorList>
            <person name="Delgado-Sanchez P."/>
            <person name="Jimenez-Bremont J.F."/>
            <person name="Guerrero-Gonzalez Mde L."/>
            <person name="Flores J."/>
        </authorList>
    </citation>
    <scope>NUCLEOTIDE SEQUENCE</scope>
    <source>
        <tissue evidence="2">Cladode</tissue>
    </source>
</reference>
<proteinExistence type="predicted"/>
<organism evidence="2">
    <name type="scientific">Opuntia streptacantha</name>
    <name type="common">Prickly pear cactus</name>
    <name type="synonym">Opuntia cardona</name>
    <dbReference type="NCBI Taxonomy" id="393608"/>
    <lineage>
        <taxon>Eukaryota</taxon>
        <taxon>Viridiplantae</taxon>
        <taxon>Streptophyta</taxon>
        <taxon>Embryophyta</taxon>
        <taxon>Tracheophyta</taxon>
        <taxon>Spermatophyta</taxon>
        <taxon>Magnoliopsida</taxon>
        <taxon>eudicotyledons</taxon>
        <taxon>Gunneridae</taxon>
        <taxon>Pentapetalae</taxon>
        <taxon>Caryophyllales</taxon>
        <taxon>Cactineae</taxon>
        <taxon>Cactaceae</taxon>
        <taxon>Opuntioideae</taxon>
        <taxon>Opuntia</taxon>
    </lineage>
</organism>
<evidence type="ECO:0000313" key="2">
    <source>
        <dbReference type="EMBL" id="MBA4655649.1"/>
    </source>
</evidence>
<name>A0A7C9E972_OPUST</name>
<evidence type="ECO:0000256" key="1">
    <source>
        <dbReference type="SAM" id="Phobius"/>
    </source>
</evidence>
<protein>
    <submittedName>
        <fullName evidence="2">Uncharacterized protein</fullName>
    </submittedName>
</protein>
<keyword evidence="1" id="KW-0812">Transmembrane</keyword>
<dbReference type="AlphaFoldDB" id="A0A7C9E972"/>
<keyword evidence="1" id="KW-1133">Transmembrane helix</keyword>
<feature type="transmembrane region" description="Helical" evidence="1">
    <location>
        <begin position="20"/>
        <end position="43"/>
    </location>
</feature>
<accession>A0A7C9E972</accession>
<sequence length="103" mass="11920">MLNTLLSSHPFILFCYYRDYLIHLGGGLSTLFCCIEIIVAYNMESNNTIPQKWRKYSYIMLELGAWWAASSGINNMTEEPCRGDREMSLKNGTKAFDEFSLHH</sequence>